<dbReference type="OrthoDB" id="2575973at2759"/>
<feature type="transmembrane region" description="Helical" evidence="1">
    <location>
        <begin position="156"/>
        <end position="180"/>
    </location>
</feature>
<evidence type="ECO:0000256" key="2">
    <source>
        <dbReference type="SAM" id="SignalP"/>
    </source>
</evidence>
<feature type="signal peptide" evidence="2">
    <location>
        <begin position="1"/>
        <end position="23"/>
    </location>
</feature>
<dbReference type="EMBL" id="KN832574">
    <property type="protein sequence ID" value="KII83726.1"/>
    <property type="molecule type" value="Genomic_DNA"/>
</dbReference>
<keyword evidence="1" id="KW-1133">Transmembrane helix</keyword>
<keyword evidence="1" id="KW-0812">Transmembrane</keyword>
<sequence>MFTARITSFFLFVLAFGVFTTSAIPATKRATPADVEDVLNTLQSSTGSITPQIDALVASNQANSENIAPLVSQLTSALNTASASLTALDKRSLIEGRQVDNNAVASTVAGVVSSISTSVSPVAAFPGVVVLLPGLDLALSVVLKDVEHLLAGVLKLVAVLLVDVGGLLKSLAFTLTLLALGL</sequence>
<evidence type="ECO:0000313" key="3">
    <source>
        <dbReference type="EMBL" id="KII83726.1"/>
    </source>
</evidence>
<keyword evidence="2" id="KW-0732">Signal</keyword>
<keyword evidence="1" id="KW-0472">Membrane</keyword>
<reference evidence="3 4" key="1">
    <citation type="submission" date="2014-06" db="EMBL/GenBank/DDBJ databases">
        <title>Evolutionary Origins and Diversification of the Mycorrhizal Mutualists.</title>
        <authorList>
            <consortium name="DOE Joint Genome Institute"/>
            <consortium name="Mycorrhizal Genomics Consortium"/>
            <person name="Kohler A."/>
            <person name="Kuo A."/>
            <person name="Nagy L.G."/>
            <person name="Floudas D."/>
            <person name="Copeland A."/>
            <person name="Barry K.W."/>
            <person name="Cichocki N."/>
            <person name="Veneault-Fourrey C."/>
            <person name="LaButti K."/>
            <person name="Lindquist E.A."/>
            <person name="Lipzen A."/>
            <person name="Lundell T."/>
            <person name="Morin E."/>
            <person name="Murat C."/>
            <person name="Riley R."/>
            <person name="Ohm R."/>
            <person name="Sun H."/>
            <person name="Tunlid A."/>
            <person name="Henrissat B."/>
            <person name="Grigoriev I.V."/>
            <person name="Hibbett D.S."/>
            <person name="Martin F."/>
        </authorList>
    </citation>
    <scope>NUCLEOTIDE SEQUENCE [LARGE SCALE GENOMIC DNA]</scope>
    <source>
        <strain evidence="3 4">FD-325 SS-3</strain>
    </source>
</reference>
<gene>
    <name evidence="3" type="ORF">PLICRDRAFT_180074</name>
</gene>
<evidence type="ECO:0000256" key="1">
    <source>
        <dbReference type="SAM" id="Phobius"/>
    </source>
</evidence>
<proteinExistence type="predicted"/>
<name>A0A0C9SKH1_PLICR</name>
<accession>A0A0C9SKH1</accession>
<feature type="chain" id="PRO_5002219944" description="Sc15 protein" evidence="2">
    <location>
        <begin position="24"/>
        <end position="182"/>
    </location>
</feature>
<dbReference type="Proteomes" id="UP000053263">
    <property type="component" value="Unassembled WGS sequence"/>
</dbReference>
<organism evidence="3 4">
    <name type="scientific">Plicaturopsis crispa FD-325 SS-3</name>
    <dbReference type="NCBI Taxonomy" id="944288"/>
    <lineage>
        <taxon>Eukaryota</taxon>
        <taxon>Fungi</taxon>
        <taxon>Dikarya</taxon>
        <taxon>Basidiomycota</taxon>
        <taxon>Agaricomycotina</taxon>
        <taxon>Agaricomycetes</taxon>
        <taxon>Agaricomycetidae</taxon>
        <taxon>Amylocorticiales</taxon>
        <taxon>Amylocorticiaceae</taxon>
        <taxon>Plicatura</taxon>
        <taxon>Plicaturopsis crispa</taxon>
    </lineage>
</organism>
<keyword evidence="4" id="KW-1185">Reference proteome</keyword>
<protein>
    <recommendedName>
        <fullName evidence="5">Sc15 protein</fullName>
    </recommendedName>
</protein>
<dbReference type="AlphaFoldDB" id="A0A0C9SKH1"/>
<dbReference type="HOGENOM" id="CLU_115519_1_0_1"/>
<evidence type="ECO:0008006" key="5">
    <source>
        <dbReference type="Google" id="ProtNLM"/>
    </source>
</evidence>
<feature type="transmembrane region" description="Helical" evidence="1">
    <location>
        <begin position="123"/>
        <end position="144"/>
    </location>
</feature>
<evidence type="ECO:0000313" key="4">
    <source>
        <dbReference type="Proteomes" id="UP000053263"/>
    </source>
</evidence>